<dbReference type="GO" id="GO:0004526">
    <property type="term" value="F:ribonuclease P activity"/>
    <property type="evidence" value="ECO:0007669"/>
    <property type="project" value="TreeGrafter"/>
</dbReference>
<reference evidence="1" key="1">
    <citation type="submission" date="2021-12" db="EMBL/GenBank/DDBJ databases">
        <authorList>
            <person name="King R."/>
        </authorList>
    </citation>
    <scope>NUCLEOTIDE SEQUENCE</scope>
</reference>
<accession>A0A9N9WAZ2</accession>
<dbReference type="Pfam" id="PF08584">
    <property type="entry name" value="Ribonuc_P_40"/>
    <property type="match status" value="1"/>
</dbReference>
<evidence type="ECO:0000313" key="2">
    <source>
        <dbReference type="Proteomes" id="UP001153714"/>
    </source>
</evidence>
<dbReference type="InterPro" id="IPR013893">
    <property type="entry name" value="RNase_P_Rpp40"/>
</dbReference>
<proteinExistence type="predicted"/>
<dbReference type="EMBL" id="OU893349">
    <property type="protein sequence ID" value="CAG9787544.1"/>
    <property type="molecule type" value="Genomic_DNA"/>
</dbReference>
<evidence type="ECO:0000313" key="1">
    <source>
        <dbReference type="EMBL" id="CAG9787544.1"/>
    </source>
</evidence>
<dbReference type="Proteomes" id="UP001153714">
    <property type="component" value="Chromosome 18"/>
</dbReference>
<reference evidence="1" key="2">
    <citation type="submission" date="2022-10" db="EMBL/GenBank/DDBJ databases">
        <authorList>
            <consortium name="ENA_rothamsted_submissions"/>
            <consortium name="culmorum"/>
            <person name="King R."/>
        </authorList>
    </citation>
    <scope>NUCLEOTIDE SEQUENCE</scope>
</reference>
<dbReference type="GO" id="GO:0000447">
    <property type="term" value="P:endonucleolytic cleavage in ITS1 to separate SSU-rRNA from 5.8S rRNA and LSU-rRNA from tricistronic rRNA transcript (SSU-rRNA, 5.8S rRNA, LSU-rRNA)"/>
    <property type="evidence" value="ECO:0007669"/>
    <property type="project" value="TreeGrafter"/>
</dbReference>
<dbReference type="GO" id="GO:0030681">
    <property type="term" value="C:multimeric ribonuclease P complex"/>
    <property type="evidence" value="ECO:0007669"/>
    <property type="project" value="TreeGrafter"/>
</dbReference>
<dbReference type="OrthoDB" id="63112at2759"/>
<keyword evidence="2" id="KW-1185">Reference proteome</keyword>
<name>A0A9N9WAZ2_9NEOP</name>
<dbReference type="GO" id="GO:0000172">
    <property type="term" value="C:ribonuclease MRP complex"/>
    <property type="evidence" value="ECO:0007669"/>
    <property type="project" value="TreeGrafter"/>
</dbReference>
<dbReference type="PANTHER" id="PTHR15396:SF1">
    <property type="entry name" value="RIBONUCLEASE P PROTEIN SUBUNIT P40"/>
    <property type="match status" value="1"/>
</dbReference>
<dbReference type="AlphaFoldDB" id="A0A9N9WAZ2"/>
<gene>
    <name evidence="1" type="ORF">DIATSA_LOCUS5417</name>
</gene>
<organism evidence="1 2">
    <name type="scientific">Diatraea saccharalis</name>
    <name type="common">sugarcane borer</name>
    <dbReference type="NCBI Taxonomy" id="40085"/>
    <lineage>
        <taxon>Eukaryota</taxon>
        <taxon>Metazoa</taxon>
        <taxon>Ecdysozoa</taxon>
        <taxon>Arthropoda</taxon>
        <taxon>Hexapoda</taxon>
        <taxon>Insecta</taxon>
        <taxon>Pterygota</taxon>
        <taxon>Neoptera</taxon>
        <taxon>Endopterygota</taxon>
        <taxon>Lepidoptera</taxon>
        <taxon>Glossata</taxon>
        <taxon>Ditrysia</taxon>
        <taxon>Pyraloidea</taxon>
        <taxon>Crambidae</taxon>
        <taxon>Crambinae</taxon>
        <taxon>Diatraea</taxon>
    </lineage>
</organism>
<dbReference type="GO" id="GO:0001682">
    <property type="term" value="P:tRNA 5'-leader removal"/>
    <property type="evidence" value="ECO:0007669"/>
    <property type="project" value="InterPro"/>
</dbReference>
<sequence>MLCPEISNFPLPKVITCIKENEDFDFIQKSIRMNNFYESVILTCPHEMNVPNTVQEKILEDNEYYRVESCSITEFLVPTFIESFVKNGRLYCLSVNRNCIIENCAAITPEGILTLHLLKFVYQSLGLEGTKRNHDFYEIELDLKKLRHIDKFHSSLSKLEPFDFNILWEPNNVNVCPSSIAKYFDDRGVSVALSPLVVKKISSTITEIPVLQDVPINEMHEWIGMLAHKVSMDQKEAYISSYEQPNSDNALRSNRISIIIVKGFFTPTIIEQVCQSLTEYVSTKDIKHYWASCSFQSCDNCPWRWKMSSPVMFQSHDCSCSIFITNKSFKMYSIGQLKYS</sequence>
<protein>
    <submittedName>
        <fullName evidence="1">Uncharacterized protein</fullName>
    </submittedName>
</protein>
<dbReference type="GO" id="GO:0000171">
    <property type="term" value="F:ribonuclease MRP activity"/>
    <property type="evidence" value="ECO:0007669"/>
    <property type="project" value="TreeGrafter"/>
</dbReference>
<dbReference type="PANTHER" id="PTHR15396">
    <property type="entry name" value="RIBONUCLEASE P PROTEIN SUBUNIT P40"/>
    <property type="match status" value="1"/>
</dbReference>